<keyword evidence="12 18" id="KW-1133">Transmembrane helix</keyword>
<evidence type="ECO:0000256" key="16">
    <source>
        <dbReference type="ARBA" id="ARBA00032646"/>
    </source>
</evidence>
<evidence type="ECO:0000256" key="1">
    <source>
        <dbReference type="ARBA" id="ARBA00003481"/>
    </source>
</evidence>
<evidence type="ECO:0000256" key="15">
    <source>
        <dbReference type="ARBA" id="ARBA00023136"/>
    </source>
</evidence>
<dbReference type="OrthoDB" id="10020961at2759"/>
<name>A0A316YTQ4_9BASI</name>
<keyword evidence="11" id="KW-0106">Calcium</keyword>
<keyword evidence="5 18" id="KW-0812">Transmembrane</keyword>
<dbReference type="GO" id="GO:0005525">
    <property type="term" value="F:GTP binding"/>
    <property type="evidence" value="ECO:0007669"/>
    <property type="project" value="UniProtKB-KW"/>
</dbReference>
<dbReference type="AlphaFoldDB" id="A0A316YTQ4"/>
<keyword evidence="22" id="KW-1185">Reference proteome</keyword>
<dbReference type="InterPro" id="IPR011992">
    <property type="entry name" value="EF-hand-dom_pair"/>
</dbReference>
<dbReference type="CDD" id="cd01893">
    <property type="entry name" value="Miro1"/>
    <property type="match status" value="1"/>
</dbReference>
<dbReference type="InterPro" id="IPR020860">
    <property type="entry name" value="MIRO_dom"/>
</dbReference>
<feature type="transmembrane region" description="Helical" evidence="18">
    <location>
        <begin position="705"/>
        <end position="727"/>
    </location>
</feature>
<comment type="similarity">
    <text evidence="3">Belongs to the mitochondrial Rho GTPase family.</text>
</comment>
<feature type="region of interest" description="Disordered" evidence="17">
    <location>
        <begin position="251"/>
        <end position="275"/>
    </location>
</feature>
<dbReference type="EMBL" id="KZ819635">
    <property type="protein sequence ID" value="PWN92038.1"/>
    <property type="molecule type" value="Genomic_DNA"/>
</dbReference>
<evidence type="ECO:0000256" key="10">
    <source>
        <dbReference type="ARBA" id="ARBA00022801"/>
    </source>
</evidence>
<dbReference type="InterPro" id="IPR005225">
    <property type="entry name" value="Small_GTP-bd"/>
</dbReference>
<feature type="domain" description="EF-hand" evidence="19">
    <location>
        <begin position="186"/>
        <end position="221"/>
    </location>
</feature>
<dbReference type="InParanoid" id="A0A316YTQ4"/>
<comment type="subcellular location">
    <subcellularLocation>
        <location evidence="2">Mitochondrion outer membrane</location>
        <topology evidence="2">Single-pass type IV membrane protein</topology>
    </subcellularLocation>
</comment>
<comment type="function">
    <text evidence="1">Mitochondrial GTPase involved in mitochondrial trafficking. Probably involved in control of anterograde transport of mitochondria and their subcellular distribution.</text>
</comment>
<dbReference type="GO" id="GO:0005509">
    <property type="term" value="F:calcium ion binding"/>
    <property type="evidence" value="ECO:0007669"/>
    <property type="project" value="InterPro"/>
</dbReference>
<keyword evidence="9" id="KW-1000">Mitochondrion outer membrane</keyword>
<dbReference type="FunFam" id="1.10.238.10:FF:000474">
    <property type="entry name" value="Mitochondrial Rho GTPase 1"/>
    <property type="match status" value="1"/>
</dbReference>
<dbReference type="PRINTS" id="PR00449">
    <property type="entry name" value="RASTRNSFRMNG"/>
</dbReference>
<dbReference type="PROSITE" id="PS51423">
    <property type="entry name" value="MIRO"/>
    <property type="match status" value="2"/>
</dbReference>
<dbReference type="NCBIfam" id="TIGR00231">
    <property type="entry name" value="small_GTP"/>
    <property type="match status" value="1"/>
</dbReference>
<dbReference type="GeneID" id="37045141"/>
<keyword evidence="10 21" id="KW-0378">Hydrolase</keyword>
<keyword evidence="8" id="KW-0547">Nucleotide-binding</keyword>
<evidence type="ECO:0000256" key="6">
    <source>
        <dbReference type="ARBA" id="ARBA00022723"/>
    </source>
</evidence>
<feature type="domain" description="EF-hand" evidence="19">
    <location>
        <begin position="343"/>
        <end position="378"/>
    </location>
</feature>
<dbReference type="SMART" id="SM00173">
    <property type="entry name" value="RAS"/>
    <property type="match status" value="1"/>
</dbReference>
<evidence type="ECO:0000313" key="22">
    <source>
        <dbReference type="Proteomes" id="UP000245768"/>
    </source>
</evidence>
<keyword evidence="6" id="KW-0479">Metal-binding</keyword>
<dbReference type="SMART" id="SM00174">
    <property type="entry name" value="RHO"/>
    <property type="match status" value="1"/>
</dbReference>
<dbReference type="InterPro" id="IPR018247">
    <property type="entry name" value="EF_Hand_1_Ca_BS"/>
</dbReference>
<proteinExistence type="inferred from homology"/>
<dbReference type="Proteomes" id="UP000245768">
    <property type="component" value="Unassembled WGS sequence"/>
</dbReference>
<evidence type="ECO:0000256" key="18">
    <source>
        <dbReference type="SAM" id="Phobius"/>
    </source>
</evidence>
<protein>
    <recommendedName>
        <fullName evidence="4">Mitochondrial Rho GTPase 1</fullName>
    </recommendedName>
    <alternativeName>
        <fullName evidence="16">GTPase EF-hand protein of mitochondria 1</fullName>
    </alternativeName>
</protein>
<dbReference type="SUPFAM" id="SSF52540">
    <property type="entry name" value="P-loop containing nucleoside triphosphate hydrolases"/>
    <property type="match status" value="2"/>
</dbReference>
<evidence type="ECO:0000259" key="19">
    <source>
        <dbReference type="PROSITE" id="PS50222"/>
    </source>
</evidence>
<evidence type="ECO:0000259" key="20">
    <source>
        <dbReference type="PROSITE" id="PS51423"/>
    </source>
</evidence>
<evidence type="ECO:0000256" key="12">
    <source>
        <dbReference type="ARBA" id="ARBA00022989"/>
    </source>
</evidence>
<dbReference type="Pfam" id="PF00071">
    <property type="entry name" value="Ras"/>
    <property type="match status" value="2"/>
</dbReference>
<dbReference type="Pfam" id="PF08355">
    <property type="entry name" value="EF_assoc_1"/>
    <property type="match status" value="1"/>
</dbReference>
<dbReference type="GO" id="GO:0005741">
    <property type="term" value="C:mitochondrial outer membrane"/>
    <property type="evidence" value="ECO:0007669"/>
    <property type="project" value="UniProtKB-SubCell"/>
</dbReference>
<keyword evidence="13" id="KW-0496">Mitochondrion</keyword>
<feature type="compositionally biased region" description="Low complexity" evidence="17">
    <location>
        <begin position="251"/>
        <end position="264"/>
    </location>
</feature>
<dbReference type="PROSITE" id="PS50222">
    <property type="entry name" value="EF_HAND_2"/>
    <property type="match status" value="2"/>
</dbReference>
<evidence type="ECO:0000256" key="17">
    <source>
        <dbReference type="SAM" id="MobiDB-lite"/>
    </source>
</evidence>
<dbReference type="STRING" id="215250.A0A316YTQ4"/>
<organism evidence="21 22">
    <name type="scientific">Acaromyces ingoldii</name>
    <dbReference type="NCBI Taxonomy" id="215250"/>
    <lineage>
        <taxon>Eukaryota</taxon>
        <taxon>Fungi</taxon>
        <taxon>Dikarya</taxon>
        <taxon>Basidiomycota</taxon>
        <taxon>Ustilaginomycotina</taxon>
        <taxon>Exobasidiomycetes</taxon>
        <taxon>Exobasidiales</taxon>
        <taxon>Cryptobasidiaceae</taxon>
        <taxon>Acaromyces</taxon>
    </lineage>
</organism>
<dbReference type="PANTHER" id="PTHR46819">
    <property type="entry name" value="EF-HAND CALCIUM-BINDING DOMAIN-CONTAINING PROTEIN 7"/>
    <property type="match status" value="1"/>
</dbReference>
<sequence length="794" mass="85315">MRRDVRIVIAGDDDTGKSTLITSLIKEAFVERVSAIVPEITLPPEVAPEGVVTKIVDTSASPERRPHLETELRRASVICLVYSISAPSSFDRIPTYWLPYMRSLGVNKPVVLVGNKIDLRSGDVTNAALEEELAPVMSEFKEVETCVECSAKIPLNVSEVFYFAQKAVLYPTAPLYDSREHALKPACVDALRRIFRLCDSDKDGLLSDAELNDFQRKCFDAPLQLQELEGIKDLVLQAPIAGTRFPYDHLSASGSTSSSDPSASQGGVAGRKNARAHPHLRNGSLTLSGFLYLHTLFIQRGRLETTWTVLRTFGYGSDLTLEDSFVRPTFHVPPDCSVELSPHGYQFLTDVFEAHDKDRDGALSQKELESLFLVVPDESHPWTGTDFPHTTITDEHGAVTLQGWLAQWSMTTLLNHKMTLAYLAYLGYPSFVGLEGSGAINGTPGGSGNGTMSTPHKSSTASSSYSPPGSVPRNRNSSSSPSPPPTTTALKLTKSTRKETNKKKKKGTQRNVFLAYVLGAAGSGKTSLLRHMVGKGFDERYSPTGRTMSVVSAVEQDGAERYLVLQEFGSRYEAEALRNVGKMPSADVVVFVYDSSDTNSFSYLSNLRQQFPSLASMPSLFVATKADLDLAQQRHEVQPDVYCAKLGLRIPGLGSGAGPISVSARMEEMADLYSVILAIASDPRGATPGGGVGEGALSFATQARWALYIFAVVLGGGAVATVGMRAWRQGGTAGFLGLGLGLGNGGGSASSSSTSNWSLSSSTSPSTSSSSDFLGGWLGWLWNGAGSQSTRSDL</sequence>
<dbReference type="FunFam" id="3.40.50.300:FF:000553">
    <property type="entry name" value="Mitochondrial Rho GTPase"/>
    <property type="match status" value="1"/>
</dbReference>
<accession>A0A316YTQ4</accession>
<dbReference type="SMART" id="SM00175">
    <property type="entry name" value="RAB"/>
    <property type="match status" value="1"/>
</dbReference>
<keyword evidence="15 18" id="KW-0472">Membrane</keyword>
<dbReference type="PROSITE" id="PS51421">
    <property type="entry name" value="RAS"/>
    <property type="match status" value="1"/>
</dbReference>
<dbReference type="InterPro" id="IPR052266">
    <property type="entry name" value="Miro-EF-hand_domain"/>
</dbReference>
<dbReference type="PANTHER" id="PTHR46819:SF1">
    <property type="entry name" value="EF-HAND CALCIUM-BINDING DOMAIN-CONTAINING PROTEIN 7"/>
    <property type="match status" value="1"/>
</dbReference>
<dbReference type="GO" id="GO:0003924">
    <property type="term" value="F:GTPase activity"/>
    <property type="evidence" value="ECO:0007669"/>
    <property type="project" value="InterPro"/>
</dbReference>
<reference evidence="21" key="1">
    <citation type="journal article" date="2018" name="Mol. Biol. Evol.">
        <title>Broad Genomic Sampling Reveals a Smut Pathogenic Ancestry of the Fungal Clade Ustilaginomycotina.</title>
        <authorList>
            <person name="Kijpornyongpan T."/>
            <person name="Mondo S.J."/>
            <person name="Barry K."/>
            <person name="Sandor L."/>
            <person name="Lee J."/>
            <person name="Lipzen A."/>
            <person name="Pangilinan J."/>
            <person name="LaButti K."/>
            <person name="Hainaut M."/>
            <person name="Henrissat B."/>
            <person name="Grigoriev I.V."/>
            <person name="Spatafora J.W."/>
            <person name="Aime M.C."/>
        </authorList>
    </citation>
    <scope>NUCLEOTIDE SEQUENCE [LARGE SCALE GENOMIC DNA]</scope>
    <source>
        <strain evidence="21">MCA 4198</strain>
    </source>
</reference>
<evidence type="ECO:0000256" key="9">
    <source>
        <dbReference type="ARBA" id="ARBA00022787"/>
    </source>
</evidence>
<evidence type="ECO:0000256" key="4">
    <source>
        <dbReference type="ARBA" id="ARBA00019119"/>
    </source>
</evidence>
<feature type="region of interest" description="Disordered" evidence="17">
    <location>
        <begin position="443"/>
        <end position="507"/>
    </location>
</feature>
<dbReference type="InterPro" id="IPR027417">
    <property type="entry name" value="P-loop_NTPase"/>
</dbReference>
<gene>
    <name evidence="21" type="ORF">FA10DRAFT_274696</name>
</gene>
<dbReference type="SMART" id="SM00054">
    <property type="entry name" value="EFh"/>
    <property type="match status" value="2"/>
</dbReference>
<dbReference type="FunFam" id="3.40.50.300:FF:001330">
    <property type="entry name" value="Mitochondrial Rho GTPase 1"/>
    <property type="match status" value="1"/>
</dbReference>
<evidence type="ECO:0000256" key="11">
    <source>
        <dbReference type="ARBA" id="ARBA00022837"/>
    </source>
</evidence>
<dbReference type="Gene3D" id="3.40.50.300">
    <property type="entry name" value="P-loop containing nucleotide triphosphate hydrolases"/>
    <property type="match status" value="2"/>
</dbReference>
<dbReference type="CDD" id="cd01892">
    <property type="entry name" value="Miro2"/>
    <property type="match status" value="1"/>
</dbReference>
<evidence type="ECO:0000256" key="8">
    <source>
        <dbReference type="ARBA" id="ARBA00022741"/>
    </source>
</evidence>
<feature type="domain" description="Miro" evidence="20">
    <location>
        <begin position="2"/>
        <end position="170"/>
    </location>
</feature>
<dbReference type="FunCoup" id="A0A316YTQ4">
    <property type="interactions" value="320"/>
</dbReference>
<dbReference type="InterPro" id="IPR002048">
    <property type="entry name" value="EF_hand_dom"/>
</dbReference>
<evidence type="ECO:0000256" key="13">
    <source>
        <dbReference type="ARBA" id="ARBA00023128"/>
    </source>
</evidence>
<keyword evidence="7" id="KW-0677">Repeat</keyword>
<evidence type="ECO:0000256" key="2">
    <source>
        <dbReference type="ARBA" id="ARBA00004200"/>
    </source>
</evidence>
<feature type="domain" description="Miro" evidence="20">
    <location>
        <begin position="510"/>
        <end position="682"/>
    </location>
</feature>
<dbReference type="PROSITE" id="PS51419">
    <property type="entry name" value="RAB"/>
    <property type="match status" value="1"/>
</dbReference>
<dbReference type="SUPFAM" id="SSF47473">
    <property type="entry name" value="EF-hand"/>
    <property type="match status" value="1"/>
</dbReference>
<evidence type="ECO:0000256" key="7">
    <source>
        <dbReference type="ARBA" id="ARBA00022737"/>
    </source>
</evidence>
<dbReference type="InterPro" id="IPR001806">
    <property type="entry name" value="Small_GTPase"/>
</dbReference>
<dbReference type="InterPro" id="IPR013567">
    <property type="entry name" value="EF_hand_assoc_2"/>
</dbReference>
<dbReference type="InterPro" id="IPR013566">
    <property type="entry name" value="EF_hand_assoc_1"/>
</dbReference>
<evidence type="ECO:0000256" key="14">
    <source>
        <dbReference type="ARBA" id="ARBA00023134"/>
    </source>
</evidence>
<dbReference type="Pfam" id="PF08356">
    <property type="entry name" value="EF_assoc_2"/>
    <property type="match status" value="1"/>
</dbReference>
<dbReference type="PROSITE" id="PS00018">
    <property type="entry name" value="EF_HAND_1"/>
    <property type="match status" value="2"/>
</dbReference>
<keyword evidence="14" id="KW-0342">GTP-binding</keyword>
<feature type="compositionally biased region" description="Low complexity" evidence="17">
    <location>
        <begin position="453"/>
        <end position="480"/>
    </location>
</feature>
<dbReference type="Gene3D" id="1.10.238.10">
    <property type="entry name" value="EF-hand"/>
    <property type="match status" value="2"/>
</dbReference>
<evidence type="ECO:0000256" key="5">
    <source>
        <dbReference type="ARBA" id="ARBA00022692"/>
    </source>
</evidence>
<evidence type="ECO:0000313" key="21">
    <source>
        <dbReference type="EMBL" id="PWN92038.1"/>
    </source>
</evidence>
<evidence type="ECO:0000256" key="3">
    <source>
        <dbReference type="ARBA" id="ARBA00007981"/>
    </source>
</evidence>
<dbReference type="RefSeq" id="XP_025379236.1">
    <property type="nucleotide sequence ID" value="XM_025523225.1"/>
</dbReference>